<evidence type="ECO:0000256" key="5">
    <source>
        <dbReference type="ARBA" id="ARBA00023136"/>
    </source>
</evidence>
<dbReference type="Proteomes" id="UP000271241">
    <property type="component" value="Unassembled WGS sequence"/>
</dbReference>
<evidence type="ECO:0000256" key="3">
    <source>
        <dbReference type="ARBA" id="ARBA00022692"/>
    </source>
</evidence>
<accession>A0A4P9XU00</accession>
<comment type="subcellular location">
    <subcellularLocation>
        <location evidence="1">Membrane</location>
        <topology evidence="1">Multi-pass membrane protein</topology>
    </subcellularLocation>
</comment>
<evidence type="ECO:0000256" key="4">
    <source>
        <dbReference type="ARBA" id="ARBA00022989"/>
    </source>
</evidence>
<evidence type="ECO:0000256" key="2">
    <source>
        <dbReference type="ARBA" id="ARBA00006824"/>
    </source>
</evidence>
<dbReference type="PANTHER" id="PTHR11266">
    <property type="entry name" value="PEROXISOMAL MEMBRANE PROTEIN 2, PXMP2 MPV17"/>
    <property type="match status" value="1"/>
</dbReference>
<dbReference type="GO" id="GO:0005778">
    <property type="term" value="C:peroxisomal membrane"/>
    <property type="evidence" value="ECO:0007669"/>
    <property type="project" value="TreeGrafter"/>
</dbReference>
<keyword evidence="8" id="KW-1185">Reference proteome</keyword>
<keyword evidence="5" id="KW-0472">Membrane</keyword>
<feature type="non-terminal residue" evidence="7">
    <location>
        <position position="1"/>
    </location>
</feature>
<organism evidence="7 8">
    <name type="scientific">Thamnocephalis sphaerospora</name>
    <dbReference type="NCBI Taxonomy" id="78915"/>
    <lineage>
        <taxon>Eukaryota</taxon>
        <taxon>Fungi</taxon>
        <taxon>Fungi incertae sedis</taxon>
        <taxon>Zoopagomycota</taxon>
        <taxon>Zoopagomycotina</taxon>
        <taxon>Zoopagomycetes</taxon>
        <taxon>Zoopagales</taxon>
        <taxon>Sigmoideomycetaceae</taxon>
        <taxon>Thamnocephalis</taxon>
    </lineage>
</organism>
<feature type="non-terminal residue" evidence="7">
    <location>
        <position position="192"/>
    </location>
</feature>
<dbReference type="Pfam" id="PF04117">
    <property type="entry name" value="Mpv17_PMP22"/>
    <property type="match status" value="1"/>
</dbReference>
<dbReference type="EMBL" id="KZ992546">
    <property type="protein sequence ID" value="RKP09051.1"/>
    <property type="molecule type" value="Genomic_DNA"/>
</dbReference>
<dbReference type="PANTHER" id="PTHR11266:SF93">
    <property type="entry name" value="INTEGRAL MEMBRANE PROTEIN 25D9-6"/>
    <property type="match status" value="1"/>
</dbReference>
<reference evidence="8" key="1">
    <citation type="journal article" date="2018" name="Nat. Microbiol.">
        <title>Leveraging single-cell genomics to expand the fungal tree of life.</title>
        <authorList>
            <person name="Ahrendt S.R."/>
            <person name="Quandt C.A."/>
            <person name="Ciobanu D."/>
            <person name="Clum A."/>
            <person name="Salamov A."/>
            <person name="Andreopoulos B."/>
            <person name="Cheng J.F."/>
            <person name="Woyke T."/>
            <person name="Pelin A."/>
            <person name="Henrissat B."/>
            <person name="Reynolds N.K."/>
            <person name="Benny G.L."/>
            <person name="Smith M.E."/>
            <person name="James T.Y."/>
            <person name="Grigoriev I.V."/>
        </authorList>
    </citation>
    <scope>NUCLEOTIDE SEQUENCE [LARGE SCALE GENOMIC DNA]</scope>
    <source>
        <strain evidence="8">RSA 1356</strain>
    </source>
</reference>
<gene>
    <name evidence="7" type="ORF">THASP1DRAFT_7302</name>
</gene>
<dbReference type="OrthoDB" id="860at2759"/>
<dbReference type="AlphaFoldDB" id="A0A4P9XU00"/>
<protein>
    <submittedName>
        <fullName evidence="7">Uncharacterized protein</fullName>
    </submittedName>
</protein>
<evidence type="ECO:0000313" key="7">
    <source>
        <dbReference type="EMBL" id="RKP09051.1"/>
    </source>
</evidence>
<dbReference type="STRING" id="78915.A0A4P9XU00"/>
<comment type="similarity">
    <text evidence="2 6">Belongs to the peroxisomal membrane protein PXMP2/4 family.</text>
</comment>
<keyword evidence="4" id="KW-1133">Transmembrane helix</keyword>
<dbReference type="InterPro" id="IPR007248">
    <property type="entry name" value="Mpv17_PMP22"/>
</dbReference>
<keyword evidence="3" id="KW-0812">Transmembrane</keyword>
<name>A0A4P9XU00_9FUNG</name>
<sequence length="192" mass="21536">LLSRYLRALQLHPLRTKALTAAVLNGLQELLAQLISRYVIRRRQTAKQLAGSDKTNRLSPLPVDTRVIKMALYGFLVNGPLNHMLYDILARVFAGRSGFKYTLAQLLAANLCISPIMNSVYLSAMEVIAGRAHPAQIKLALQQRLLPMMRISWVLSPAIQLSAYSYLPQALWVPYFNFSSFLFGTYINAVAK</sequence>
<evidence type="ECO:0000256" key="6">
    <source>
        <dbReference type="RuleBase" id="RU363053"/>
    </source>
</evidence>
<evidence type="ECO:0000313" key="8">
    <source>
        <dbReference type="Proteomes" id="UP000271241"/>
    </source>
</evidence>
<proteinExistence type="inferred from homology"/>
<evidence type="ECO:0000256" key="1">
    <source>
        <dbReference type="ARBA" id="ARBA00004141"/>
    </source>
</evidence>